<feature type="transmembrane region" description="Helical" evidence="1">
    <location>
        <begin position="768"/>
        <end position="792"/>
    </location>
</feature>
<protein>
    <submittedName>
        <fullName evidence="3">Signal transduction protein</fullName>
    </submittedName>
</protein>
<dbReference type="eggNOG" id="COG5635">
    <property type="taxonomic scope" value="Bacteria"/>
</dbReference>
<dbReference type="Proteomes" id="UP000014139">
    <property type="component" value="Unassembled WGS sequence"/>
</dbReference>
<feature type="transmembrane region" description="Helical" evidence="1">
    <location>
        <begin position="798"/>
        <end position="822"/>
    </location>
</feature>
<keyword evidence="4" id="KW-1185">Reference proteome</keyword>
<dbReference type="InterPro" id="IPR027417">
    <property type="entry name" value="P-loop_NTPase"/>
</dbReference>
<evidence type="ECO:0000256" key="1">
    <source>
        <dbReference type="SAM" id="Phobius"/>
    </source>
</evidence>
<dbReference type="PROSITE" id="PS50837">
    <property type="entry name" value="NACHT"/>
    <property type="match status" value="1"/>
</dbReference>
<name>R1HIV9_9PSEU</name>
<comment type="caution">
    <text evidence="3">The sequence shown here is derived from an EMBL/GenBank/DDBJ whole genome shotgun (WGS) entry which is preliminary data.</text>
</comment>
<feature type="domain" description="NACHT" evidence="2">
    <location>
        <begin position="118"/>
        <end position="250"/>
    </location>
</feature>
<keyword evidence="1" id="KW-0472">Membrane</keyword>
<dbReference type="PANTHER" id="PTHR46844">
    <property type="entry name" value="SLR5058 PROTEIN"/>
    <property type="match status" value="1"/>
</dbReference>
<keyword evidence="1" id="KW-0812">Transmembrane</keyword>
<sequence>MVCVLNWFDPLTAALSAVVLPIGYFLIRRLVKFLKEHASELLDAVFFAVGRVFRTALMRRVSLRRYCRTLLGKSGNRYLAVPGRTSVLLETDSVFVPLRFSKKMGSQNLMNEVLGKGLRVRIIGDPGSGKSSLVKKMFRQMLSQGLHGLPQHKLPIMLELKTFSPPDLAEDLLGKWAYGELRRAVAAVEGFEMEKLFDVYALGRGVVVLLDGLDEVAGDVYPRVATAILELSRLLENKSDGNSVVLTMRSQFHQQIGEHFDDGFPMVVQIQPFTPSGIYRFLGNWPFDDDPEAQVTRLYSELADRPTLREMCSNPLVLAMYVASDVEGRHDGGAPDTRTAFYSNVVEELLVRRRSRQLGSQARSMLREQRETILGRLARDNIADPAQPANSLSWSTAIEVVRDVLQASAEVAEVEFLRILNETGIISEERPRESFRFIHLTFCEFLAAREFAQGITGGWQALRDLQKAFAKSSQAQLRSRLVEVIPFCVASTHRSERTDALIGLAPFVDSETLGRCFLETQAYDLALWADYRASEEKALESTPSDQWDEDWLRRLHLFSVVLSDEAEWRVLFNREDDGHKDEFFATLIRSDKSRLSRVFVTFARTDAPAAFRLADAVGMDLVAERPGLIIASFDDPAFRSLAIQKFEALRPTENTKKLEQWSIVLAHAGMTSEFVADELADRDPTPLQARVNGSLDASSRWYFDGKPPSAETRSLWSARRILGPSMYSYALTLVITRRLPSPFGTKSEATGIDLLATLVPPGRLRRRWVSVSLAFLFLTAYLALYATVVLPLGKVSELVGMTIGGAFAVLLYAVLALVAASLKYPSARRFSYAILANVQPPWGDEPWRRVFRRIFLIRLPRLVLRRVKAVGVQLRRDTFVPPEVATAADDERRNTVRALLADNDG</sequence>
<keyword evidence="1" id="KW-1133">Transmembrane helix</keyword>
<dbReference type="AlphaFoldDB" id="R1HIV9"/>
<accession>R1HIV9</accession>
<dbReference type="InterPro" id="IPR007111">
    <property type="entry name" value="NACHT_NTPase"/>
</dbReference>
<evidence type="ECO:0000313" key="3">
    <source>
        <dbReference type="EMBL" id="EOD63475.1"/>
    </source>
</evidence>
<proteinExistence type="predicted"/>
<reference evidence="3 4" key="1">
    <citation type="submission" date="2013-02" db="EMBL/GenBank/DDBJ databases">
        <title>Draft genome sequence of Amycolatopsis vancoresmycina strain DSM 44592T.</title>
        <authorList>
            <person name="Kumar S."/>
            <person name="Kaur N."/>
            <person name="Kaur C."/>
            <person name="Raghava G.P.S."/>
            <person name="Mayilraj S."/>
        </authorList>
    </citation>
    <scope>NUCLEOTIDE SEQUENCE [LARGE SCALE GENOMIC DNA]</scope>
    <source>
        <strain evidence="3 4">DSM 44592</strain>
    </source>
</reference>
<gene>
    <name evidence="3" type="ORF">H480_36768</name>
</gene>
<dbReference type="SUPFAM" id="SSF52540">
    <property type="entry name" value="P-loop containing nucleoside triphosphate hydrolases"/>
    <property type="match status" value="1"/>
</dbReference>
<dbReference type="PATRIC" id="fig|1292037.4.peg.6909"/>
<dbReference type="PANTHER" id="PTHR46844:SF1">
    <property type="entry name" value="SLR5058 PROTEIN"/>
    <property type="match status" value="1"/>
</dbReference>
<evidence type="ECO:0000313" key="4">
    <source>
        <dbReference type="Proteomes" id="UP000014139"/>
    </source>
</evidence>
<dbReference type="Pfam" id="PF05729">
    <property type="entry name" value="NACHT"/>
    <property type="match status" value="1"/>
</dbReference>
<dbReference type="EMBL" id="AOUO01000615">
    <property type="protein sequence ID" value="EOD63475.1"/>
    <property type="molecule type" value="Genomic_DNA"/>
</dbReference>
<evidence type="ECO:0000259" key="2">
    <source>
        <dbReference type="PROSITE" id="PS50837"/>
    </source>
</evidence>
<dbReference type="Gene3D" id="3.40.50.300">
    <property type="entry name" value="P-loop containing nucleotide triphosphate hydrolases"/>
    <property type="match status" value="1"/>
</dbReference>
<organism evidence="3 4">
    <name type="scientific">Amycolatopsis vancoresmycina DSM 44592</name>
    <dbReference type="NCBI Taxonomy" id="1292037"/>
    <lineage>
        <taxon>Bacteria</taxon>
        <taxon>Bacillati</taxon>
        <taxon>Actinomycetota</taxon>
        <taxon>Actinomycetes</taxon>
        <taxon>Pseudonocardiales</taxon>
        <taxon>Pseudonocardiaceae</taxon>
        <taxon>Amycolatopsis</taxon>
    </lineage>
</organism>
<feature type="transmembrane region" description="Helical" evidence="1">
    <location>
        <begin position="6"/>
        <end position="27"/>
    </location>
</feature>